<evidence type="ECO:0000259" key="1">
    <source>
        <dbReference type="Pfam" id="PF08241"/>
    </source>
</evidence>
<dbReference type="CDD" id="cd02440">
    <property type="entry name" value="AdoMet_MTases"/>
    <property type="match status" value="1"/>
</dbReference>
<name>A0ABX2KFK8_9PROT</name>
<evidence type="ECO:0000313" key="2">
    <source>
        <dbReference type="EMBL" id="NUA98583.1"/>
    </source>
</evidence>
<keyword evidence="3" id="KW-1185">Reference proteome</keyword>
<sequence>MKKEYFVDDYEKLVAALKSVEPIDVAMSKAVGGAYEIFGHIECLVLEQHGLANGMSVFDFGCGSGRLSTALSQKWEIEYLGVDVVDDLLRFAASKAPPHYRFLLNHGLSIPVPDAFADICCAFSVFTHLRHEDSYLYLTDLVRAAKPGGRIIFSFLEFADPNHWTIFTDTVAARRQSVLPHLNVFIERNAISRWAAHLGCPQVAFVDSHDPRWGGHALGQSVAVLTKPAA</sequence>
<dbReference type="Gene3D" id="3.40.50.150">
    <property type="entry name" value="Vaccinia Virus protein VP39"/>
    <property type="match status" value="1"/>
</dbReference>
<dbReference type="PANTHER" id="PTHR43464:SF83">
    <property type="entry name" value="MALONYL-[ACYL-CARRIER PROTEIN] O-METHYLTRANSFERASE"/>
    <property type="match status" value="1"/>
</dbReference>
<feature type="domain" description="Methyltransferase type 11" evidence="1">
    <location>
        <begin position="59"/>
        <end position="153"/>
    </location>
</feature>
<proteinExistence type="predicted"/>
<organism evidence="2 3">
    <name type="scientific">Azospirillum melinis</name>
    <dbReference type="NCBI Taxonomy" id="328839"/>
    <lineage>
        <taxon>Bacteria</taxon>
        <taxon>Pseudomonadati</taxon>
        <taxon>Pseudomonadota</taxon>
        <taxon>Alphaproteobacteria</taxon>
        <taxon>Rhodospirillales</taxon>
        <taxon>Azospirillaceae</taxon>
        <taxon>Azospirillum</taxon>
    </lineage>
</organism>
<dbReference type="PANTHER" id="PTHR43464">
    <property type="entry name" value="METHYLTRANSFERASE"/>
    <property type="match status" value="1"/>
</dbReference>
<dbReference type="RefSeq" id="WP_174469948.1">
    <property type="nucleotide sequence ID" value="NZ_JAGINN010000001.1"/>
</dbReference>
<evidence type="ECO:0000313" key="3">
    <source>
        <dbReference type="Proteomes" id="UP000605086"/>
    </source>
</evidence>
<dbReference type="InterPro" id="IPR029063">
    <property type="entry name" value="SAM-dependent_MTases_sf"/>
</dbReference>
<comment type="caution">
    <text evidence="2">The sequence shown here is derived from an EMBL/GenBank/DDBJ whole genome shotgun (WGS) entry which is preliminary data.</text>
</comment>
<keyword evidence="2" id="KW-0489">Methyltransferase</keyword>
<reference evidence="2 3" key="1">
    <citation type="submission" date="2019-10" db="EMBL/GenBank/DDBJ databases">
        <title>Genome sequence of Azospirillum melinis.</title>
        <authorList>
            <person name="Ambrosini A."/>
            <person name="Sant'Anna F.H."/>
            <person name="Cassan F.D."/>
            <person name="Souza E.M."/>
            <person name="Passaglia L.M.P."/>
        </authorList>
    </citation>
    <scope>NUCLEOTIDE SEQUENCE [LARGE SCALE GENOMIC DNA]</scope>
    <source>
        <strain evidence="2 3">TMCY0552</strain>
    </source>
</reference>
<gene>
    <name evidence="2" type="ORF">GBZ48_04705</name>
</gene>
<dbReference type="InterPro" id="IPR013216">
    <property type="entry name" value="Methyltransf_11"/>
</dbReference>
<protein>
    <submittedName>
        <fullName evidence="2">Methyltransferase domain-containing protein</fullName>
    </submittedName>
</protein>
<dbReference type="Pfam" id="PF08241">
    <property type="entry name" value="Methyltransf_11"/>
    <property type="match status" value="1"/>
</dbReference>
<dbReference type="GO" id="GO:0032259">
    <property type="term" value="P:methylation"/>
    <property type="evidence" value="ECO:0007669"/>
    <property type="project" value="UniProtKB-KW"/>
</dbReference>
<dbReference type="EMBL" id="WHOS01000003">
    <property type="protein sequence ID" value="NUA98583.1"/>
    <property type="molecule type" value="Genomic_DNA"/>
</dbReference>
<dbReference type="GO" id="GO:0008168">
    <property type="term" value="F:methyltransferase activity"/>
    <property type="evidence" value="ECO:0007669"/>
    <property type="project" value="UniProtKB-KW"/>
</dbReference>
<keyword evidence="2" id="KW-0808">Transferase</keyword>
<accession>A0ABX2KFK8</accession>
<dbReference type="SUPFAM" id="SSF53335">
    <property type="entry name" value="S-adenosyl-L-methionine-dependent methyltransferases"/>
    <property type="match status" value="1"/>
</dbReference>
<dbReference type="Proteomes" id="UP000605086">
    <property type="component" value="Unassembled WGS sequence"/>
</dbReference>